<dbReference type="InterPro" id="IPR022385">
    <property type="entry name" value="Rhs_assc_core"/>
</dbReference>
<dbReference type="PANTHER" id="PTHR32305">
    <property type="match status" value="1"/>
</dbReference>
<dbReference type="Proteomes" id="UP000238196">
    <property type="component" value="Unassembled WGS sequence"/>
</dbReference>
<feature type="domain" description="Teneurin-like YD-shell" evidence="5">
    <location>
        <begin position="1146"/>
        <end position="1212"/>
    </location>
</feature>
<feature type="compositionally biased region" description="Basic and acidic residues" evidence="2">
    <location>
        <begin position="1731"/>
        <end position="1742"/>
    </location>
</feature>
<dbReference type="Pfam" id="PF20148">
    <property type="entry name" value="DUF6531"/>
    <property type="match status" value="1"/>
</dbReference>
<evidence type="ECO:0000256" key="1">
    <source>
        <dbReference type="ARBA" id="ARBA00022737"/>
    </source>
</evidence>
<feature type="compositionally biased region" description="Basic and acidic residues" evidence="2">
    <location>
        <begin position="1626"/>
        <end position="1670"/>
    </location>
</feature>
<sequence length="1766" mass="201016">MALDIDWYDDDTPPMTAEQIRQKIISNFKSCLTTYRDQTENHFYSGLLSSFRMDQTISVGNQNQSFDIKNNDAMAMYTTCPLNGKLTLMHTFQSVAYLPIGGTPFKLEPVVWKAGVFISDFEADGPVVTGTLDDKGLKEISNLIPGKTYRITFYPDLSRKDINAMFASYQGIQDNLSQWLDKQWQGFDSEWRHWCGLTSSQRTGELVLAAGQGVADAAASLWDSMVDMLKTAWDMLKLLWKFLTNPKLMLDKVKAAIKTTLEFDWDKVVQLLESANEAVSKALMVLQDEAYLFLFGNALISWASMIPPQVLARMSVEVIASLVIDIIVGVILTGGAGLAARYGARAMQMENKAGRALRAVMELIEKARELAHQHIPVSAKPRQAGVGSFDPHQKAPIVYPEPVKVPAAPSPSKTLPGPAARVESASGTGTVSSAQSGRPKDVPEALNGSQKEPSWPQKDGTVEARNQKHDTVIQEVKDDSSHRQPGKNDNDQPAESVSNTRCDNDPVSMVTGEELLTLEDATLDGPLPFTWQRLYRTSAVERQSGLGHGWSHSLDHELTVTAEAIHWRDHEGRTTTFPHPSQQRPAIHNPLAGAALYLGDEPSAEQRQRGVVAELILTQPGLPFYHFRIVNTDGQGGTAQARGTIQARGYLHAITDAYHNRLTVRYDQHGRLSALEGQQQQALRFHYLDQPVGERHWWNVLDQPDSIALLARVEGQRMAVNADESGYQTRRFPLMRYHYNDQLQLIAAENALGEQETYRYDDQHVIQERRLAGGACFTWQWERQGKAARAIAHGCNIPGMDNRYEWHDASGEVTVHFSDGSQQVYQHDHHAKLIRQTDPDGATVSKDYNDNGDLIREVDALGAETHYHYDQNGQLEAIRHPDGSLTHYDYWRGQLRSVRRGEQHWRYLRNEQGDITEKTDPAGRVHRYHYTEQGQLSRIDLPDGGRHLFSWNRFGQLVDETLPDGGQRTYRYDAQGRQVLRQDERGAITRYAYDPLNRLTRLTLPGGASRQYDYNAYGKLRRYTDEQGRTTEYDYARPLHLVTAQRNPDGSTLRFRYDDRRLQLTDIENENGDHYRLSYHPSGLVKEETDFAGRTTRYEYDLAGRLTEKTDVAASPHNTEAATLTTRFTRDVMGRLTEKILPDGQRIHYHYDPHGQLLQVDDGHWPLYFEYDALGRLIAEHQQRHTLRYGYDHLGRLNRLKLPDGNRLHYHYGPHSQLSGIDLNEKPLTRHSHEYGQEVSRWQGALTSTWHYDEQGRLTEQQRHRTGQRGPIHQRRYQYNAVGNLITLDDSDKGTLHYDYDPLDRLTAVRGAIEEQFHHDPAGNLLNQRDPTDPDASPYGHSAQGNRLTVQGDRHLEYDGFGNLITEYRGAGHRLVTRYYYDAQHRLSQVTLPNLSTVRYRYDAFGRRISKDIGGYLTTFIWQANRLIAETDDFSHYRSYLYEPGTYRPLAQLEGEGNLAQVYYYHLDHLGTPQEMTAANGERVWSVQYKAYGHVKRTLIEKVDTNLRFQGQYYDGETGLHYNRHRYYHPGTGHFLTPDPIKLAGGLNHYQYVPNPVNWVDPLGLACTGCDVPGQESAGKPESTQQRQDEGPDVPEPSRGEVSRDKYGDLSPEERRERINSSAEQNAERRVREYEDKYDMHTVGKHGPDVPDEKLKQRAIDGTDPRDGKIPRRPKGNLSSKFKSWRIQLHVLNEALTRKARGLPQHNGIDRYDNPTLTIEVPDAGYGYKPNKKDVDNPKKIENMNSAEVKFDKDKPDEPFTAFPKN</sequence>
<feature type="compositionally biased region" description="Basic and acidic residues" evidence="2">
    <location>
        <begin position="1749"/>
        <end position="1758"/>
    </location>
</feature>
<evidence type="ECO:0000259" key="4">
    <source>
        <dbReference type="Pfam" id="PF20148"/>
    </source>
</evidence>
<evidence type="ECO:0000313" key="6">
    <source>
        <dbReference type="EMBL" id="PPC75598.1"/>
    </source>
</evidence>
<feature type="domain" description="Teneurin-like YD-shell" evidence="5">
    <location>
        <begin position="1247"/>
        <end position="1539"/>
    </location>
</feature>
<dbReference type="SUPFAM" id="SSF69304">
    <property type="entry name" value="Tricorn protease N-terminal domain"/>
    <property type="match status" value="1"/>
</dbReference>
<dbReference type="NCBIfam" id="TIGR01643">
    <property type="entry name" value="YD_repeat_2x"/>
    <property type="match status" value="10"/>
</dbReference>
<evidence type="ECO:0000259" key="5">
    <source>
        <dbReference type="Pfam" id="PF25023"/>
    </source>
</evidence>
<evidence type="ECO:0000256" key="3">
    <source>
        <dbReference type="SAM" id="Phobius"/>
    </source>
</evidence>
<protein>
    <submittedName>
        <fullName evidence="6">Type IV secretion protein Rhs</fullName>
    </submittedName>
</protein>
<dbReference type="OrthoDB" id="5298493at2"/>
<dbReference type="Gene3D" id="2.180.10.10">
    <property type="entry name" value="RHS repeat-associated core"/>
    <property type="match status" value="3"/>
</dbReference>
<name>A0A2S5KLB5_9PROT</name>
<dbReference type="InterPro" id="IPR045351">
    <property type="entry name" value="DUF6531"/>
</dbReference>
<organism evidence="6 7">
    <name type="scientific">Proteobacteria bacterium 228</name>
    <dbReference type="NCBI Taxonomy" id="2083153"/>
    <lineage>
        <taxon>Bacteria</taxon>
        <taxon>Pseudomonadati</taxon>
        <taxon>Pseudomonadota</taxon>
    </lineage>
</organism>
<feature type="compositionally biased region" description="Basic and acidic residues" evidence="2">
    <location>
        <begin position="460"/>
        <end position="490"/>
    </location>
</feature>
<keyword evidence="3" id="KW-0812">Transmembrane</keyword>
<feature type="transmembrane region" description="Helical" evidence="3">
    <location>
        <begin position="290"/>
        <end position="306"/>
    </location>
</feature>
<dbReference type="InterPro" id="IPR031325">
    <property type="entry name" value="RHS_repeat"/>
</dbReference>
<dbReference type="Pfam" id="PF05593">
    <property type="entry name" value="RHS_repeat"/>
    <property type="match status" value="2"/>
</dbReference>
<dbReference type="InterPro" id="IPR050708">
    <property type="entry name" value="T6SS_VgrG/RHS"/>
</dbReference>
<keyword evidence="3" id="KW-1133">Transmembrane helix</keyword>
<feature type="compositionally biased region" description="Basic and acidic residues" evidence="2">
    <location>
        <begin position="1596"/>
        <end position="1619"/>
    </location>
</feature>
<feature type="compositionally biased region" description="Polar residues" evidence="2">
    <location>
        <begin position="425"/>
        <end position="436"/>
    </location>
</feature>
<dbReference type="PRINTS" id="PR00394">
    <property type="entry name" value="RHSPROTEIN"/>
</dbReference>
<dbReference type="NCBIfam" id="TIGR03696">
    <property type="entry name" value="Rhs_assc_core"/>
    <property type="match status" value="1"/>
</dbReference>
<dbReference type="Gene3D" id="3.90.930.1">
    <property type="match status" value="1"/>
</dbReference>
<dbReference type="PANTHER" id="PTHR32305:SF15">
    <property type="entry name" value="PROTEIN RHSA-RELATED"/>
    <property type="match status" value="1"/>
</dbReference>
<proteinExistence type="predicted"/>
<dbReference type="Pfam" id="PF25023">
    <property type="entry name" value="TEN_YD-shell"/>
    <property type="match status" value="3"/>
</dbReference>
<reference evidence="6 7" key="1">
    <citation type="submission" date="2018-02" db="EMBL/GenBank/DDBJ databases">
        <title>novel marine gammaproteobacteria from coastal saline agro ecosystem.</title>
        <authorList>
            <person name="Krishnan R."/>
            <person name="Ramesh Kumar N."/>
        </authorList>
    </citation>
    <scope>NUCLEOTIDE SEQUENCE [LARGE SCALE GENOMIC DNA]</scope>
    <source>
        <strain evidence="6 7">228</strain>
    </source>
</reference>
<evidence type="ECO:0000313" key="7">
    <source>
        <dbReference type="Proteomes" id="UP000238196"/>
    </source>
</evidence>
<feature type="domain" description="DUF6531" evidence="4">
    <location>
        <begin position="505"/>
        <end position="577"/>
    </location>
</feature>
<feature type="region of interest" description="Disordered" evidence="2">
    <location>
        <begin position="1574"/>
        <end position="1681"/>
    </location>
</feature>
<comment type="caution">
    <text evidence="6">The sequence shown here is derived from an EMBL/GenBank/DDBJ whole genome shotgun (WGS) entry which is preliminary data.</text>
</comment>
<dbReference type="InterPro" id="IPR056823">
    <property type="entry name" value="TEN-like_YD-shell"/>
</dbReference>
<dbReference type="InterPro" id="IPR006530">
    <property type="entry name" value="YD"/>
</dbReference>
<feature type="region of interest" description="Disordered" evidence="2">
    <location>
        <begin position="1319"/>
        <end position="1346"/>
    </location>
</feature>
<feature type="domain" description="Teneurin-like YD-shell" evidence="5">
    <location>
        <begin position="886"/>
        <end position="1058"/>
    </location>
</feature>
<feature type="region of interest" description="Disordered" evidence="2">
    <location>
        <begin position="1721"/>
        <end position="1766"/>
    </location>
</feature>
<feature type="region of interest" description="Disordered" evidence="2">
    <location>
        <begin position="402"/>
        <end position="507"/>
    </location>
</feature>
<keyword evidence="1" id="KW-0677">Repeat</keyword>
<dbReference type="EMBL" id="PRLP01000082">
    <property type="protein sequence ID" value="PPC75598.1"/>
    <property type="molecule type" value="Genomic_DNA"/>
</dbReference>
<gene>
    <name evidence="6" type="ORF">C4K68_19540</name>
</gene>
<feature type="compositionally biased region" description="Polar residues" evidence="2">
    <location>
        <begin position="491"/>
        <end position="501"/>
    </location>
</feature>
<feature type="transmembrane region" description="Helical" evidence="3">
    <location>
        <begin position="318"/>
        <end position="340"/>
    </location>
</feature>
<accession>A0A2S5KLB5</accession>
<keyword evidence="3" id="KW-0472">Membrane</keyword>
<evidence type="ECO:0000256" key="2">
    <source>
        <dbReference type="SAM" id="MobiDB-lite"/>
    </source>
</evidence>